<dbReference type="InterPro" id="IPR023606">
    <property type="entry name" value="CoA-Trfase_III_dom_1_sf"/>
</dbReference>
<evidence type="ECO:0000313" key="3">
    <source>
        <dbReference type="Proteomes" id="UP000002484"/>
    </source>
</evidence>
<dbReference type="SUPFAM" id="SSF89796">
    <property type="entry name" value="CoA-transferase family III (CaiB/BaiF)"/>
    <property type="match status" value="1"/>
</dbReference>
<organism evidence="2 3">
    <name type="scientific">Pseudofrankia inefficax (strain DSM 45817 / CECT 9037 / DDB 130130 / EuI1c)</name>
    <name type="common">Frankia inefficax</name>
    <dbReference type="NCBI Taxonomy" id="298654"/>
    <lineage>
        <taxon>Bacteria</taxon>
        <taxon>Bacillati</taxon>
        <taxon>Actinomycetota</taxon>
        <taxon>Actinomycetes</taxon>
        <taxon>Frankiales</taxon>
        <taxon>Frankiaceae</taxon>
        <taxon>Pseudofrankia</taxon>
    </lineage>
</organism>
<protein>
    <submittedName>
        <fullName evidence="2">L-carnitine dehydratase/bile acid-inducible protein F</fullName>
    </submittedName>
</protein>
<dbReference type="Pfam" id="PF02515">
    <property type="entry name" value="CoA_transf_3"/>
    <property type="match status" value="1"/>
</dbReference>
<reference evidence="2 3" key="1">
    <citation type="submission" date="2010-10" db="EMBL/GenBank/DDBJ databases">
        <title>Complete sequence of Frankia sp. EuI1c.</title>
        <authorList>
            <consortium name="US DOE Joint Genome Institute"/>
            <person name="Lucas S."/>
            <person name="Copeland A."/>
            <person name="Lapidus A."/>
            <person name="Cheng J.-F."/>
            <person name="Bruce D."/>
            <person name="Goodwin L."/>
            <person name="Pitluck S."/>
            <person name="Chertkov O."/>
            <person name="Detter J.C."/>
            <person name="Han C."/>
            <person name="Tapia R."/>
            <person name="Land M."/>
            <person name="Hauser L."/>
            <person name="Jeffries C."/>
            <person name="Kyrpides N."/>
            <person name="Ivanova N."/>
            <person name="Mikhailova N."/>
            <person name="Beauchemin N."/>
            <person name="Sen A."/>
            <person name="Sur S.A."/>
            <person name="Gtari M."/>
            <person name="Wall L."/>
            <person name="Tisa L."/>
            <person name="Woyke T."/>
        </authorList>
    </citation>
    <scope>NUCLEOTIDE SEQUENCE [LARGE SCALE GENOMIC DNA]</scope>
    <source>
        <strain evidence="3">DSM 45817 / CECT 9037 / EuI1c</strain>
    </source>
</reference>
<dbReference type="STRING" id="298654.FraEuI1c_2687"/>
<gene>
    <name evidence="2" type="ordered locus">FraEuI1c_2687</name>
</gene>
<dbReference type="Proteomes" id="UP000002484">
    <property type="component" value="Chromosome"/>
</dbReference>
<name>E3J5C1_PSEI1</name>
<dbReference type="KEGG" id="fri:FraEuI1c_2687"/>
<dbReference type="EMBL" id="CP002299">
    <property type="protein sequence ID" value="ADP80719.1"/>
    <property type="molecule type" value="Genomic_DNA"/>
</dbReference>
<feature type="region of interest" description="Disordered" evidence="1">
    <location>
        <begin position="418"/>
        <end position="447"/>
    </location>
</feature>
<dbReference type="Gene3D" id="3.30.1540.10">
    <property type="entry name" value="formyl-coa transferase, domain 3"/>
    <property type="match status" value="1"/>
</dbReference>
<dbReference type="InterPro" id="IPR003673">
    <property type="entry name" value="CoA-Trfase_fam_III"/>
</dbReference>
<dbReference type="HOGENOM" id="CLU_033975_0_1_11"/>
<accession>E3J5C1</accession>
<dbReference type="RefSeq" id="WP_013423837.1">
    <property type="nucleotide sequence ID" value="NC_014666.1"/>
</dbReference>
<evidence type="ECO:0000256" key="1">
    <source>
        <dbReference type="SAM" id="MobiDB-lite"/>
    </source>
</evidence>
<dbReference type="Gene3D" id="3.40.50.10540">
    <property type="entry name" value="Crotonobetainyl-coa:carnitine coa-transferase, domain 1"/>
    <property type="match status" value="1"/>
</dbReference>
<proteinExistence type="predicted"/>
<dbReference type="eggNOG" id="COG1804">
    <property type="taxonomic scope" value="Bacteria"/>
</dbReference>
<dbReference type="AlphaFoldDB" id="E3J5C1"/>
<dbReference type="InterPro" id="IPR044855">
    <property type="entry name" value="CoA-Trfase_III_dom3_sf"/>
</dbReference>
<dbReference type="PANTHER" id="PTHR48228">
    <property type="entry name" value="SUCCINYL-COA--D-CITRAMALATE COA-TRANSFERASE"/>
    <property type="match status" value="1"/>
</dbReference>
<evidence type="ECO:0000313" key="2">
    <source>
        <dbReference type="EMBL" id="ADP80719.1"/>
    </source>
</evidence>
<sequence>MTPTVAARPLDGLRVIECASFVAGPTGGMTLAQLGADVVRIDPVGGGSDYRRWPVAPTGESYYWHSLNKGKRSIAVDMRSTEGRELITALIAAPGDDRGILIDNVVGRRWMANDVLTSRRPDLIHVRVQGYPDGKPAVDYTVNAEVGLPGITGTEEGGAPVNHVLPAWDLVTGLSVSTAVLAALHARGRTGRGAYIEMALSDVALAGVANMGWLSEAAASGHERPRHGNHVYGSFGVDFACRDGQRVMVVALTEGQWAALCSVTGTGPVFAALETALDADLTQEDARYRLRETIAAVLRPWFAARDSKQVADELDAARVLWGRYRGMTDVVAAHARGVHPVLAHVLVPADDAPRREVPSQGLPAITARSPLRWDGAYGPPGEAPRLGADTAAVLSEALGLSDAEIGRLAGAGVIAATDGPVASSAPSASATPSAPSAPATPSGQATP</sequence>
<keyword evidence="3" id="KW-1185">Reference proteome</keyword>
<dbReference type="GO" id="GO:0003824">
    <property type="term" value="F:catalytic activity"/>
    <property type="evidence" value="ECO:0007669"/>
    <property type="project" value="InterPro"/>
</dbReference>
<dbReference type="InterPro" id="IPR050509">
    <property type="entry name" value="CoA-transferase_III"/>
</dbReference>
<dbReference type="PANTHER" id="PTHR48228:SF5">
    <property type="entry name" value="ALPHA-METHYLACYL-COA RACEMASE"/>
    <property type="match status" value="1"/>
</dbReference>
<feature type="compositionally biased region" description="Low complexity" evidence="1">
    <location>
        <begin position="422"/>
        <end position="447"/>
    </location>
</feature>
<dbReference type="InParanoid" id="E3J5C1"/>